<feature type="transmembrane region" description="Helical" evidence="6">
    <location>
        <begin position="74"/>
        <end position="93"/>
    </location>
</feature>
<dbReference type="Proteomes" id="UP001319827">
    <property type="component" value="Chromosome"/>
</dbReference>
<name>A0ABM8I2Y3_9BACT</name>
<evidence type="ECO:0008006" key="9">
    <source>
        <dbReference type="Google" id="ProtNLM"/>
    </source>
</evidence>
<dbReference type="EMBL" id="AP024355">
    <property type="protein sequence ID" value="BCR06931.1"/>
    <property type="molecule type" value="Genomic_DNA"/>
</dbReference>
<evidence type="ECO:0000256" key="2">
    <source>
        <dbReference type="ARBA" id="ARBA00022475"/>
    </source>
</evidence>
<keyword evidence="4 6" id="KW-1133">Transmembrane helix</keyword>
<evidence type="ECO:0000313" key="7">
    <source>
        <dbReference type="EMBL" id="BCR06931.1"/>
    </source>
</evidence>
<dbReference type="InterPro" id="IPR005598">
    <property type="entry name" value="ATP_synth_I"/>
</dbReference>
<gene>
    <name evidence="7" type="ORF">DESUT3_40000</name>
</gene>
<reference evidence="7 8" key="2">
    <citation type="journal article" date="2021" name="Int. J. Syst. Evol. Microbiol.">
        <title>Isolation and Polyphasic Characterization of Desulfuromonas versatilis sp. Nov., an Electrogenic Bacteria Capable of Versatile Metabolism Isolated from a Graphene Oxide-Reducing Enrichment Culture.</title>
        <authorList>
            <person name="Xie L."/>
            <person name="Yoshida N."/>
            <person name="Ishii S."/>
            <person name="Meng L."/>
        </authorList>
    </citation>
    <scope>NUCLEOTIDE SEQUENCE [LARGE SCALE GENOMIC DNA]</scope>
    <source>
        <strain evidence="7 8">NIT-T3</strain>
    </source>
</reference>
<feature type="transmembrane region" description="Helical" evidence="6">
    <location>
        <begin position="12"/>
        <end position="30"/>
    </location>
</feature>
<keyword evidence="3 6" id="KW-0812">Transmembrane</keyword>
<evidence type="ECO:0000256" key="1">
    <source>
        <dbReference type="ARBA" id="ARBA00004651"/>
    </source>
</evidence>
<reference evidence="7 8" key="1">
    <citation type="journal article" date="2016" name="C (Basel)">
        <title>Selective Growth of and Electricity Production by Marine Exoelectrogenic Bacteria in Self-Aggregated Hydrogel of Microbially Reduced Graphene Oxide.</title>
        <authorList>
            <person name="Yoshida N."/>
            <person name="Goto Y."/>
            <person name="Miyata Y."/>
        </authorList>
    </citation>
    <scope>NUCLEOTIDE SEQUENCE [LARGE SCALE GENOMIC DNA]</scope>
    <source>
        <strain evidence="7 8">NIT-T3</strain>
    </source>
</reference>
<evidence type="ECO:0000256" key="4">
    <source>
        <dbReference type="ARBA" id="ARBA00022989"/>
    </source>
</evidence>
<keyword evidence="5 6" id="KW-0472">Membrane</keyword>
<keyword evidence="8" id="KW-1185">Reference proteome</keyword>
<keyword evidence="2" id="KW-1003">Cell membrane</keyword>
<proteinExistence type="predicted"/>
<evidence type="ECO:0000256" key="6">
    <source>
        <dbReference type="SAM" id="Phobius"/>
    </source>
</evidence>
<organism evidence="7 8">
    <name type="scientific">Desulfuromonas versatilis</name>
    <dbReference type="NCBI Taxonomy" id="2802975"/>
    <lineage>
        <taxon>Bacteria</taxon>
        <taxon>Pseudomonadati</taxon>
        <taxon>Thermodesulfobacteriota</taxon>
        <taxon>Desulfuromonadia</taxon>
        <taxon>Desulfuromonadales</taxon>
        <taxon>Desulfuromonadaceae</taxon>
        <taxon>Desulfuromonas</taxon>
    </lineage>
</organism>
<feature type="transmembrane region" description="Helical" evidence="6">
    <location>
        <begin position="99"/>
        <end position="117"/>
    </location>
</feature>
<dbReference type="RefSeq" id="WP_221250306.1">
    <property type="nucleotide sequence ID" value="NZ_AP024355.1"/>
</dbReference>
<evidence type="ECO:0000256" key="3">
    <source>
        <dbReference type="ARBA" id="ARBA00022692"/>
    </source>
</evidence>
<comment type="subcellular location">
    <subcellularLocation>
        <location evidence="1">Cell membrane</location>
        <topology evidence="1">Multi-pass membrane protein</topology>
    </subcellularLocation>
</comment>
<dbReference type="Pfam" id="PF03899">
    <property type="entry name" value="ATP-synt_I"/>
    <property type="match status" value="1"/>
</dbReference>
<sequence length="121" mass="13215">MKEKNEDLLGELARRNWLILAVLVLGSLAWRSMPVTLGVLSGGLVAIVGYQWLFRSLRRMLAHPSRGAAKSFQFGYFIRLGALGAALFVLIALVRVNPIGLAVGLSVVVINIGWTTIKRSI</sequence>
<evidence type="ECO:0000256" key="5">
    <source>
        <dbReference type="ARBA" id="ARBA00023136"/>
    </source>
</evidence>
<evidence type="ECO:0000313" key="8">
    <source>
        <dbReference type="Proteomes" id="UP001319827"/>
    </source>
</evidence>
<accession>A0ABM8I2Y3</accession>
<feature type="transmembrane region" description="Helical" evidence="6">
    <location>
        <begin position="36"/>
        <end position="53"/>
    </location>
</feature>
<protein>
    <recommendedName>
        <fullName evidence="9">ATP synthase subunit I</fullName>
    </recommendedName>
</protein>